<dbReference type="SUPFAM" id="SSF46689">
    <property type="entry name" value="Homeodomain-like"/>
    <property type="match status" value="1"/>
</dbReference>
<accession>A0A4Y7REG0</accession>
<comment type="caution">
    <text evidence="1">The sequence shown here is derived from an EMBL/GenBank/DDBJ whole genome shotgun (WGS) entry which is preliminary data.</text>
</comment>
<sequence>MPKVRYHVRLPESERKTLLKMVSKGSASAKSIMHANVLLGADENSEGGRKSEAEIAQLFHVHPQTVHTIRQMYSEKGLQAALGRKKRETPPVAPKITGEIEAKIIALSCSSPPPGRSRWSLRLLADKAVELQYIDSISYEAVGRLLKKRTKTSSS</sequence>
<organism evidence="1 2">
    <name type="scientific">Pelotomaculum schinkii</name>
    <dbReference type="NCBI Taxonomy" id="78350"/>
    <lineage>
        <taxon>Bacteria</taxon>
        <taxon>Bacillati</taxon>
        <taxon>Bacillota</taxon>
        <taxon>Clostridia</taxon>
        <taxon>Eubacteriales</taxon>
        <taxon>Desulfotomaculaceae</taxon>
        <taxon>Pelotomaculum</taxon>
    </lineage>
</organism>
<evidence type="ECO:0000313" key="2">
    <source>
        <dbReference type="Proteomes" id="UP000298324"/>
    </source>
</evidence>
<name>A0A4Y7REG0_9FIRM</name>
<reference evidence="1 2" key="1">
    <citation type="journal article" date="2018" name="Environ. Microbiol.">
        <title>Novel energy conservation strategies and behaviour of Pelotomaculum schinkii driving syntrophic propionate catabolism.</title>
        <authorList>
            <person name="Hidalgo-Ahumada C.A.P."/>
            <person name="Nobu M.K."/>
            <person name="Narihiro T."/>
            <person name="Tamaki H."/>
            <person name="Liu W.T."/>
            <person name="Kamagata Y."/>
            <person name="Stams A.J.M."/>
            <person name="Imachi H."/>
            <person name="Sousa D.Z."/>
        </authorList>
    </citation>
    <scope>NUCLEOTIDE SEQUENCE [LARGE SCALE GENOMIC DNA]</scope>
    <source>
        <strain evidence="1 2">HH</strain>
    </source>
</reference>
<evidence type="ECO:0008006" key="3">
    <source>
        <dbReference type="Google" id="ProtNLM"/>
    </source>
</evidence>
<dbReference type="Proteomes" id="UP000298324">
    <property type="component" value="Unassembled WGS sequence"/>
</dbReference>
<dbReference type="InterPro" id="IPR009057">
    <property type="entry name" value="Homeodomain-like_sf"/>
</dbReference>
<dbReference type="Pfam" id="PF13565">
    <property type="entry name" value="HTH_32"/>
    <property type="match status" value="1"/>
</dbReference>
<gene>
    <name evidence="1" type="ORF">Psch_00925</name>
</gene>
<dbReference type="EMBL" id="QFGA01000001">
    <property type="protein sequence ID" value="TEB07374.1"/>
    <property type="molecule type" value="Genomic_DNA"/>
</dbReference>
<evidence type="ECO:0000313" key="1">
    <source>
        <dbReference type="EMBL" id="TEB07374.1"/>
    </source>
</evidence>
<keyword evidence="2" id="KW-1185">Reference proteome</keyword>
<proteinExistence type="predicted"/>
<dbReference type="AlphaFoldDB" id="A0A4Y7REG0"/>
<protein>
    <recommendedName>
        <fullName evidence="3">Transposase</fullName>
    </recommendedName>
</protein>